<evidence type="ECO:0000313" key="1">
    <source>
        <dbReference type="EMBL" id="EHP70944.1"/>
    </source>
</evidence>
<dbReference type="Proteomes" id="UP000003980">
    <property type="component" value="Unassembled WGS sequence"/>
</dbReference>
<organism evidence="1 2">
    <name type="scientific">Metallosphaera yellowstonensis MK1</name>
    <dbReference type="NCBI Taxonomy" id="671065"/>
    <lineage>
        <taxon>Archaea</taxon>
        <taxon>Thermoproteota</taxon>
        <taxon>Thermoprotei</taxon>
        <taxon>Sulfolobales</taxon>
        <taxon>Sulfolobaceae</taxon>
        <taxon>Metallosphaera</taxon>
    </lineage>
</organism>
<accession>H2C449</accession>
<dbReference type="RefSeq" id="WP_009071920.1">
    <property type="nucleotide sequence ID" value="NZ_JH597761.1"/>
</dbReference>
<evidence type="ECO:0000313" key="2">
    <source>
        <dbReference type="Proteomes" id="UP000003980"/>
    </source>
</evidence>
<name>H2C449_9CREN</name>
<protein>
    <submittedName>
        <fullName evidence="1">Uncharacterized protein</fullName>
    </submittedName>
</protein>
<reference evidence="1 2" key="1">
    <citation type="submission" date="2012-01" db="EMBL/GenBank/DDBJ databases">
        <title>Improved High-Quality Draft sequence of Metallosphaera yellowstonensis MK1.</title>
        <authorList>
            <consortium name="US DOE Joint Genome Institute"/>
            <person name="Lucas S."/>
            <person name="Han J."/>
            <person name="Cheng J.-F."/>
            <person name="Goodwin L."/>
            <person name="Pitluck S."/>
            <person name="Peters L."/>
            <person name="Teshima H."/>
            <person name="Detter J.C."/>
            <person name="Han C."/>
            <person name="Tapia R."/>
            <person name="Land M."/>
            <person name="Hauser L."/>
            <person name="Kyrpides N."/>
            <person name="Kozubal M."/>
            <person name="Macur R.E."/>
            <person name="Jay Z."/>
            <person name="Inskeep W."/>
            <person name="Woyke T."/>
        </authorList>
    </citation>
    <scope>NUCLEOTIDE SEQUENCE [LARGE SCALE GENOMIC DNA]</scope>
    <source>
        <strain evidence="1 2">MK1</strain>
    </source>
</reference>
<keyword evidence="2" id="KW-1185">Reference proteome</keyword>
<dbReference type="EMBL" id="JH597761">
    <property type="protein sequence ID" value="EHP70944.1"/>
    <property type="molecule type" value="Genomic_DNA"/>
</dbReference>
<dbReference type="AlphaFoldDB" id="H2C449"/>
<dbReference type="OrthoDB" id="43181at2157"/>
<dbReference type="eggNOG" id="arCOG07265">
    <property type="taxonomic scope" value="Archaea"/>
</dbReference>
<gene>
    <name evidence="1" type="ORF">MetMK1DRAFT_00014480</name>
</gene>
<dbReference type="HOGENOM" id="CLU_1136101_0_0_2"/>
<proteinExistence type="predicted"/>
<sequence length="247" mass="27492">MGSFSVEIAESPADRLLGLAKDRDVVISHLPGVVSIQGNKVKLRFRRVMLTHESTYEVSAAILGPRMVEYKLADQRGNSLVILFSSRNERELTISVSYSGEREWVVNKAVKLIAKELQEGLRKEVEKLPSVSTRGDYSQSLSKVSFITKLLMKSKLVKSEVVDVKEGELVDYLQEIISQYSQYPVIYISGSGEGSFRLLFVGGEMKGVYVVREGRESLEEGSLNILKGGFKIHVYVALSPKVLEVTS</sequence>